<dbReference type="Proteomes" id="UP000028181">
    <property type="component" value="Chromosome I"/>
</dbReference>
<gene>
    <name evidence="1" type="ORF">RG540_CH06740</name>
</gene>
<dbReference type="OrthoDB" id="7906710at2"/>
<dbReference type="KEGG" id="ngg:RG540_CH06740"/>
<dbReference type="EMBL" id="HG938353">
    <property type="protein sequence ID" value="CDN46864.1"/>
    <property type="molecule type" value="Genomic_DNA"/>
</dbReference>
<name>A0A068SM42_NEOGA</name>
<dbReference type="GeneID" id="24258580"/>
<accession>A0A068SM42</accession>
<dbReference type="eggNOG" id="ENOG503018W">
    <property type="taxonomic scope" value="Bacteria"/>
</dbReference>
<protein>
    <submittedName>
        <fullName evidence="1">Uncharacterized protein</fullName>
    </submittedName>
</protein>
<keyword evidence="2" id="KW-1185">Reference proteome</keyword>
<dbReference type="AlphaFoldDB" id="A0A068SM42"/>
<sequence length="150" mass="17254">MTLPQGFDREEFIAGLREKHARILPPTVEFAVENGWLQLVADRLRDAETILEKHGWIDRAVIKQIKEKFGELRVYIRPRVEDESYPDELAAELDGLRRVVSDNSAVTCEICSDEGEIGNFGGYYQALCPKHAEQRRQWIARGRTGDLFHD</sequence>
<dbReference type="PATRIC" id="fig|1028800.3.peg.682"/>
<proteinExistence type="predicted"/>
<organism evidence="1 2">
    <name type="scientific">Neorhizobium galegae bv. orientalis str. HAMBI 540</name>
    <dbReference type="NCBI Taxonomy" id="1028800"/>
    <lineage>
        <taxon>Bacteria</taxon>
        <taxon>Pseudomonadati</taxon>
        <taxon>Pseudomonadota</taxon>
        <taxon>Alphaproteobacteria</taxon>
        <taxon>Hyphomicrobiales</taxon>
        <taxon>Rhizobiaceae</taxon>
        <taxon>Rhizobium/Agrobacterium group</taxon>
        <taxon>Neorhizobium</taxon>
    </lineage>
</organism>
<evidence type="ECO:0000313" key="1">
    <source>
        <dbReference type="EMBL" id="CDN46864.1"/>
    </source>
</evidence>
<evidence type="ECO:0000313" key="2">
    <source>
        <dbReference type="Proteomes" id="UP000028181"/>
    </source>
</evidence>
<dbReference type="HOGENOM" id="CLU_1738564_0_0_5"/>
<dbReference type="RefSeq" id="WP_038584535.1">
    <property type="nucleotide sequence ID" value="NZ_HG938353.1"/>
</dbReference>
<reference evidence="2" key="1">
    <citation type="journal article" date="2014" name="BMC Genomics">
        <title>Genome sequencing of two Neorhizobium galegae strains reveals a noeT gene responsible for the unusual acetylation of the nodulation factors.</title>
        <authorList>
            <person name="Osterman J."/>
            <person name="Marsh J."/>
            <person name="Laine P.K."/>
            <person name="Zeng Z."/>
            <person name="Alatalo E."/>
            <person name="Sullivan J.T."/>
            <person name="Young J.P."/>
            <person name="Thomas-Oates J."/>
            <person name="Paulin L."/>
            <person name="Lindstrom K."/>
        </authorList>
    </citation>
    <scope>NUCLEOTIDE SEQUENCE [LARGE SCALE GENOMIC DNA]</scope>
    <source>
        <strain evidence="2">HAMBI 540</strain>
    </source>
</reference>